<evidence type="ECO:0000313" key="2">
    <source>
        <dbReference type="EMBL" id="MEX3746016.1"/>
    </source>
</evidence>
<proteinExistence type="predicted"/>
<accession>A0ABV3VXZ6</accession>
<name>A0ABV3VXZ6_9BACI</name>
<keyword evidence="3" id="KW-1185">Reference proteome</keyword>
<protein>
    <submittedName>
        <fullName evidence="1">Uncharacterized protein</fullName>
    </submittedName>
</protein>
<dbReference type="EMBL" id="JBFRHK010000007">
    <property type="protein sequence ID" value="MEX3746016.1"/>
    <property type="molecule type" value="Genomic_DNA"/>
</dbReference>
<evidence type="ECO:0000313" key="1">
    <source>
        <dbReference type="EMBL" id="MEX3745716.1"/>
    </source>
</evidence>
<comment type="caution">
    <text evidence="1">The sequence shown here is derived from an EMBL/GenBank/DDBJ whole genome shotgun (WGS) entry which is preliminary data.</text>
</comment>
<organism evidence="1 3">
    <name type="scientific">Lysinibacillus xylanilyticus</name>
    <dbReference type="NCBI Taxonomy" id="582475"/>
    <lineage>
        <taxon>Bacteria</taxon>
        <taxon>Bacillati</taxon>
        <taxon>Bacillota</taxon>
        <taxon>Bacilli</taxon>
        <taxon>Bacillales</taxon>
        <taxon>Bacillaceae</taxon>
        <taxon>Lysinibacillus</taxon>
    </lineage>
</organism>
<dbReference type="Proteomes" id="UP001558534">
    <property type="component" value="Unassembled WGS sequence"/>
</dbReference>
<dbReference type="RefSeq" id="WP_368636595.1">
    <property type="nucleotide sequence ID" value="NZ_JBFRHK010000006.1"/>
</dbReference>
<gene>
    <name evidence="1" type="ORF">AB1300_11270</name>
    <name evidence="2" type="ORF">AB1300_12815</name>
</gene>
<sequence>MYIELDNLLSGCTTADSWYDDGCIIAGDILTEFKTKDWEELLSIVLTKSLDWQKKLAYCLDSSCNSYELTILLLLLNTEDQELFEICIDTLRSFDILELKRIVIDNPLILKRIDEMLIKASSPVRKILEDFLLKIS</sequence>
<evidence type="ECO:0000313" key="3">
    <source>
        <dbReference type="Proteomes" id="UP001558534"/>
    </source>
</evidence>
<dbReference type="EMBL" id="JBFRHK010000006">
    <property type="protein sequence ID" value="MEX3745716.1"/>
    <property type="molecule type" value="Genomic_DNA"/>
</dbReference>
<reference evidence="1 3" key="1">
    <citation type="submission" date="2024-07" db="EMBL/GenBank/DDBJ databases">
        <title>Characterization of a bacterium isolated from hydrolysated instant sea cucumber by whole-genome sequencing and metabolomics.</title>
        <authorList>
            <person name="Luo X."/>
            <person name="Zhang Z."/>
            <person name="Zheng Z."/>
            <person name="Zhang W."/>
            <person name="Ming T."/>
            <person name="Jiao L."/>
            <person name="Su X."/>
            <person name="Kong F."/>
            <person name="Xu J."/>
        </authorList>
    </citation>
    <scope>NUCLEOTIDE SEQUENCE [LARGE SCALE GENOMIC DNA]</scope>
    <source>
        <strain evidence="1 3">XL-2024</strain>
    </source>
</reference>